<keyword evidence="5" id="KW-0430">Lectin</keyword>
<dbReference type="OrthoDB" id="448954at2759"/>
<dbReference type="InterPro" id="IPR009011">
    <property type="entry name" value="Man6P_isomerase_rcpt-bd_dom_sf"/>
</dbReference>
<keyword evidence="10" id="KW-1185">Reference proteome</keyword>
<dbReference type="AlphaFoldDB" id="A0A4Y9ZQ76"/>
<dbReference type="GO" id="GO:0005788">
    <property type="term" value="C:endoplasmic reticulum lumen"/>
    <property type="evidence" value="ECO:0007669"/>
    <property type="project" value="TreeGrafter"/>
</dbReference>
<evidence type="ECO:0000313" key="9">
    <source>
        <dbReference type="EMBL" id="TFY76745.1"/>
    </source>
</evidence>
<dbReference type="GO" id="GO:0030246">
    <property type="term" value="F:carbohydrate binding"/>
    <property type="evidence" value="ECO:0007669"/>
    <property type="project" value="UniProtKB-KW"/>
</dbReference>
<comment type="similarity">
    <text evidence="2">Belongs to the OS-9 family.</text>
</comment>
<protein>
    <recommendedName>
        <fullName evidence="3">Protein OS-9 homolog</fullName>
    </recommendedName>
</protein>
<reference evidence="9 10" key="1">
    <citation type="submission" date="2019-02" db="EMBL/GenBank/DDBJ databases">
        <title>Genome sequencing of the rare red list fungi Hericium alpestre (H. flagellum).</title>
        <authorList>
            <person name="Buettner E."/>
            <person name="Kellner H."/>
        </authorList>
    </citation>
    <scope>NUCLEOTIDE SEQUENCE [LARGE SCALE GENOMIC DNA]</scope>
    <source>
        <strain evidence="9 10">DSM 108284</strain>
    </source>
</reference>
<comment type="caution">
    <text evidence="9">The sequence shown here is derived from an EMBL/GenBank/DDBJ whole genome shotgun (WGS) entry which is preliminary data.</text>
</comment>
<evidence type="ECO:0000256" key="5">
    <source>
        <dbReference type="ARBA" id="ARBA00022734"/>
    </source>
</evidence>
<dbReference type="InterPro" id="IPR045149">
    <property type="entry name" value="OS-9-like"/>
</dbReference>
<accession>A0A4Y9ZQ76</accession>
<keyword evidence="4" id="KW-0732">Signal</keyword>
<evidence type="ECO:0000313" key="10">
    <source>
        <dbReference type="Proteomes" id="UP000298061"/>
    </source>
</evidence>
<dbReference type="PROSITE" id="PS51914">
    <property type="entry name" value="MRH"/>
    <property type="match status" value="1"/>
</dbReference>
<comment type="subcellular location">
    <subcellularLocation>
        <location evidence="1">Endoplasmic reticulum membrane</location>
        <topology evidence="1">Peripheral membrane protein</topology>
        <orientation evidence="1">Lumenal side</orientation>
    </subcellularLocation>
</comment>
<dbReference type="Proteomes" id="UP000298061">
    <property type="component" value="Unassembled WGS sequence"/>
</dbReference>
<keyword evidence="6" id="KW-0256">Endoplasmic reticulum</keyword>
<dbReference type="Gene3D" id="2.70.130.10">
    <property type="entry name" value="Mannose-6-phosphate receptor binding domain"/>
    <property type="match status" value="1"/>
</dbReference>
<sequence>MIHAHPLTPGHYEIEEDPDWEAYDLGRAPTPEPGADLTVAEQAAVAANLELATSSGSRYLVQRWGDGSVCDKTGKRREIEVQFHCSMTMTDTILLVKESKTCHYILVINTPRLCGEPGFKSRLDQREEALIRCREVAA</sequence>
<evidence type="ECO:0000256" key="1">
    <source>
        <dbReference type="ARBA" id="ARBA00004367"/>
    </source>
</evidence>
<dbReference type="GO" id="GO:0005789">
    <property type="term" value="C:endoplasmic reticulum membrane"/>
    <property type="evidence" value="ECO:0007669"/>
    <property type="project" value="UniProtKB-SubCell"/>
</dbReference>
<dbReference type="STRING" id="135208.A0A4Y9ZQ76"/>
<organism evidence="9 10">
    <name type="scientific">Hericium alpestre</name>
    <dbReference type="NCBI Taxonomy" id="135208"/>
    <lineage>
        <taxon>Eukaryota</taxon>
        <taxon>Fungi</taxon>
        <taxon>Dikarya</taxon>
        <taxon>Basidiomycota</taxon>
        <taxon>Agaricomycotina</taxon>
        <taxon>Agaricomycetes</taxon>
        <taxon>Russulales</taxon>
        <taxon>Hericiaceae</taxon>
        <taxon>Hericium</taxon>
    </lineage>
</organism>
<proteinExistence type="inferred from homology"/>
<evidence type="ECO:0000256" key="7">
    <source>
        <dbReference type="ARBA" id="ARBA00023157"/>
    </source>
</evidence>
<dbReference type="PANTHER" id="PTHR15414">
    <property type="entry name" value="OS-9-RELATED"/>
    <property type="match status" value="1"/>
</dbReference>
<evidence type="ECO:0000256" key="6">
    <source>
        <dbReference type="ARBA" id="ARBA00022824"/>
    </source>
</evidence>
<dbReference type="InterPro" id="IPR044865">
    <property type="entry name" value="MRH_dom"/>
</dbReference>
<keyword evidence="7" id="KW-1015">Disulfide bond</keyword>
<name>A0A4Y9ZQ76_9AGAM</name>
<dbReference type="GO" id="GO:0030968">
    <property type="term" value="P:endoplasmic reticulum unfolded protein response"/>
    <property type="evidence" value="ECO:0007669"/>
    <property type="project" value="InterPro"/>
</dbReference>
<dbReference type="PANTHER" id="PTHR15414:SF0">
    <property type="entry name" value="ENDOPLASMIC RETICULUM LECTIN 1"/>
    <property type="match status" value="1"/>
</dbReference>
<evidence type="ECO:0000256" key="4">
    <source>
        <dbReference type="ARBA" id="ARBA00022729"/>
    </source>
</evidence>
<dbReference type="SUPFAM" id="SSF50911">
    <property type="entry name" value="Mannose 6-phosphate receptor domain"/>
    <property type="match status" value="1"/>
</dbReference>
<evidence type="ECO:0000256" key="3">
    <source>
        <dbReference type="ARBA" id="ARBA00018727"/>
    </source>
</evidence>
<dbReference type="EMBL" id="SFCI01001110">
    <property type="protein sequence ID" value="TFY76745.1"/>
    <property type="molecule type" value="Genomic_DNA"/>
</dbReference>
<evidence type="ECO:0000259" key="8">
    <source>
        <dbReference type="PROSITE" id="PS51914"/>
    </source>
</evidence>
<dbReference type="GO" id="GO:0030970">
    <property type="term" value="P:retrograde protein transport, ER to cytosol"/>
    <property type="evidence" value="ECO:0007669"/>
    <property type="project" value="TreeGrafter"/>
</dbReference>
<evidence type="ECO:0000256" key="2">
    <source>
        <dbReference type="ARBA" id="ARBA00009918"/>
    </source>
</evidence>
<gene>
    <name evidence="9" type="ORF">EWM64_g7273</name>
</gene>
<feature type="domain" description="MRH" evidence="8">
    <location>
        <begin position="1"/>
        <end position="116"/>
    </location>
</feature>